<dbReference type="AlphaFoldDB" id="A0A6G4WL89"/>
<comment type="subunit">
    <text evidence="5 6">The basal body constitutes a major portion of the flagellar organelle and consists of four rings (L,P,S, and M) mounted on a central rod. The rod consists of about 26 subunits of FlgG in the distal portion, and FlgB, FlgC and FlgF are thought to build up the proximal portion of the rod with about 6 subunits each.</text>
</comment>
<evidence type="ECO:0000313" key="9">
    <source>
        <dbReference type="EMBL" id="NGO55369.1"/>
    </source>
</evidence>
<comment type="subcellular location">
    <subcellularLocation>
        <location evidence="1 6">Bacterial flagellum basal body</location>
    </subcellularLocation>
</comment>
<evidence type="ECO:0000259" key="8">
    <source>
        <dbReference type="Pfam" id="PF06429"/>
    </source>
</evidence>
<dbReference type="NCBIfam" id="TIGR01395">
    <property type="entry name" value="FlgC"/>
    <property type="match status" value="1"/>
</dbReference>
<name>A0A6G4WL89_9HYPH</name>
<reference evidence="9 10" key="1">
    <citation type="submission" date="2020-02" db="EMBL/GenBank/DDBJ databases">
        <title>Genome sequence of strain CCNWXJ40-4.</title>
        <authorList>
            <person name="Gao J."/>
            <person name="Sun J."/>
        </authorList>
    </citation>
    <scope>NUCLEOTIDE SEQUENCE [LARGE SCALE GENOMIC DNA]</scope>
    <source>
        <strain evidence="9 10">CCNWXJ 40-4</strain>
    </source>
</reference>
<dbReference type="Proteomes" id="UP001642900">
    <property type="component" value="Unassembled WGS sequence"/>
</dbReference>
<evidence type="ECO:0000259" key="7">
    <source>
        <dbReference type="Pfam" id="PF00460"/>
    </source>
</evidence>
<evidence type="ECO:0000256" key="5">
    <source>
        <dbReference type="ARBA" id="ARBA00025933"/>
    </source>
</evidence>
<keyword evidence="9" id="KW-0969">Cilium</keyword>
<evidence type="ECO:0000256" key="1">
    <source>
        <dbReference type="ARBA" id="ARBA00004117"/>
    </source>
</evidence>
<feature type="domain" description="Flagellar basal body rod protein N-terminal" evidence="7">
    <location>
        <begin position="8"/>
        <end position="35"/>
    </location>
</feature>
<keyword evidence="4 6" id="KW-0975">Bacterial flagellum</keyword>
<evidence type="ECO:0000256" key="3">
    <source>
        <dbReference type="ARBA" id="ARBA00017941"/>
    </source>
</evidence>
<dbReference type="InterPro" id="IPR001444">
    <property type="entry name" value="Flag_bb_rod_N"/>
</dbReference>
<evidence type="ECO:0000256" key="6">
    <source>
        <dbReference type="RuleBase" id="RU362062"/>
    </source>
</evidence>
<proteinExistence type="inferred from homology"/>
<feature type="domain" description="Flagellar basal-body/hook protein C-terminal" evidence="8">
    <location>
        <begin position="90"/>
        <end position="133"/>
    </location>
</feature>
<dbReference type="EMBL" id="JAAKZF010000095">
    <property type="protein sequence ID" value="NGO55369.1"/>
    <property type="molecule type" value="Genomic_DNA"/>
</dbReference>
<evidence type="ECO:0000256" key="2">
    <source>
        <dbReference type="ARBA" id="ARBA00009677"/>
    </source>
</evidence>
<dbReference type="PANTHER" id="PTHR30435">
    <property type="entry name" value="FLAGELLAR PROTEIN"/>
    <property type="match status" value="1"/>
</dbReference>
<dbReference type="Pfam" id="PF00460">
    <property type="entry name" value="Flg_bb_rod"/>
    <property type="match status" value="1"/>
</dbReference>
<evidence type="ECO:0000256" key="4">
    <source>
        <dbReference type="ARBA" id="ARBA00023143"/>
    </source>
</evidence>
<gene>
    <name evidence="9" type="primary">flgC</name>
    <name evidence="9" type="ORF">G6N73_30720</name>
</gene>
<protein>
    <recommendedName>
        <fullName evidence="3 6">Flagellar basal-body rod protein FlgC</fullName>
    </recommendedName>
</protein>
<sequence length="138" mass="14848">MDPLSTALKVAASGLGAQSERLRVVSENLANAQSTGDTPGAEPYRRKTITFAAELDRASGGSLVDVTAINRDPSAFPVEYSPGHEAADENGYVMMPNVNVLIEMADMTEANRSYEANLQVIKQARSLISMTIDLMRSQ</sequence>
<keyword evidence="9" id="KW-0282">Flagellum</keyword>
<comment type="similarity">
    <text evidence="2">Belongs to the flagella basal body rod proteins family.</text>
</comment>
<keyword evidence="10" id="KW-1185">Reference proteome</keyword>
<dbReference type="PANTHER" id="PTHR30435:SF2">
    <property type="entry name" value="FLAGELLAR BASAL-BODY ROD PROTEIN FLGC"/>
    <property type="match status" value="1"/>
</dbReference>
<accession>A0A6G4WL89</accession>
<organism evidence="9 10">
    <name type="scientific">Allomesorhizobium camelthorni</name>
    <dbReference type="NCBI Taxonomy" id="475069"/>
    <lineage>
        <taxon>Bacteria</taxon>
        <taxon>Pseudomonadati</taxon>
        <taxon>Pseudomonadota</taxon>
        <taxon>Alphaproteobacteria</taxon>
        <taxon>Hyphomicrobiales</taxon>
        <taxon>Phyllobacteriaceae</taxon>
        <taxon>Allomesorhizobium</taxon>
    </lineage>
</organism>
<dbReference type="GO" id="GO:0030694">
    <property type="term" value="C:bacterial-type flagellum basal body, rod"/>
    <property type="evidence" value="ECO:0007669"/>
    <property type="project" value="UniProtKB-UniRule"/>
</dbReference>
<dbReference type="Pfam" id="PF06429">
    <property type="entry name" value="Flg_bbr_C"/>
    <property type="match status" value="1"/>
</dbReference>
<keyword evidence="9" id="KW-0966">Cell projection</keyword>
<comment type="caution">
    <text evidence="9">The sequence shown here is derived from an EMBL/GenBank/DDBJ whole genome shotgun (WGS) entry which is preliminary data.</text>
</comment>
<dbReference type="GO" id="GO:0071978">
    <property type="term" value="P:bacterial-type flagellum-dependent swarming motility"/>
    <property type="evidence" value="ECO:0007669"/>
    <property type="project" value="TreeGrafter"/>
</dbReference>
<evidence type="ECO:0000313" key="10">
    <source>
        <dbReference type="Proteomes" id="UP001642900"/>
    </source>
</evidence>
<dbReference type="RefSeq" id="WP_165033724.1">
    <property type="nucleotide sequence ID" value="NZ_JAAKZF010000095.1"/>
</dbReference>
<dbReference type="InterPro" id="IPR010930">
    <property type="entry name" value="Flg_bb/hook_C_dom"/>
</dbReference>
<dbReference type="InterPro" id="IPR006299">
    <property type="entry name" value="FlgC"/>
</dbReference>